<evidence type="ECO:0000256" key="1">
    <source>
        <dbReference type="SAM" id="Phobius"/>
    </source>
</evidence>
<evidence type="ECO:0000313" key="2">
    <source>
        <dbReference type="EMBL" id="DAF44554.1"/>
    </source>
</evidence>
<sequence>MYLYSIVSSIMNYTTILVITNIASFFPFINRII</sequence>
<dbReference type="EMBL" id="BK032511">
    <property type="protein sequence ID" value="DAF44554.1"/>
    <property type="molecule type" value="Genomic_DNA"/>
</dbReference>
<organism evidence="2">
    <name type="scientific">Podoviridae sp. ct8Lf7</name>
    <dbReference type="NCBI Taxonomy" id="2827723"/>
    <lineage>
        <taxon>Viruses</taxon>
        <taxon>Duplodnaviria</taxon>
        <taxon>Heunggongvirae</taxon>
        <taxon>Uroviricota</taxon>
        <taxon>Caudoviricetes</taxon>
    </lineage>
</organism>
<feature type="transmembrane region" description="Helical" evidence="1">
    <location>
        <begin position="6"/>
        <end position="29"/>
    </location>
</feature>
<proteinExistence type="predicted"/>
<name>A0A8S5S1J3_9CAUD</name>
<accession>A0A8S5S1J3</accession>
<keyword evidence="1" id="KW-1133">Transmembrane helix</keyword>
<keyword evidence="1" id="KW-0472">Membrane</keyword>
<keyword evidence="1" id="KW-0812">Transmembrane</keyword>
<protein>
    <submittedName>
        <fullName evidence="2">Uncharacterized protein</fullName>
    </submittedName>
</protein>
<reference evidence="2" key="1">
    <citation type="journal article" date="2021" name="Proc. Natl. Acad. Sci. U.S.A.">
        <title>A Catalog of Tens of Thousands of Viruses from Human Metagenomes Reveals Hidden Associations with Chronic Diseases.</title>
        <authorList>
            <person name="Tisza M.J."/>
            <person name="Buck C.B."/>
        </authorList>
    </citation>
    <scope>NUCLEOTIDE SEQUENCE</scope>
    <source>
        <strain evidence="2">Ct8Lf7</strain>
    </source>
</reference>